<evidence type="ECO:0000313" key="1">
    <source>
        <dbReference type="EMBL" id="AQQ80274.1"/>
    </source>
</evidence>
<organism evidence="1 2">
    <name type="scientific">Betabaculovirus altermyunipunctae</name>
    <dbReference type="NCBI Taxonomy" id="3051996"/>
    <lineage>
        <taxon>Viruses</taxon>
        <taxon>Viruses incertae sedis</taxon>
        <taxon>Naldaviricetes</taxon>
        <taxon>Lefavirales</taxon>
        <taxon>Baculoviridae</taxon>
        <taxon>Betabaculovirus</taxon>
    </lineage>
</organism>
<keyword evidence="2" id="KW-1185">Reference proteome</keyword>
<dbReference type="RefSeq" id="YP_009345722.1">
    <property type="nucleotide sequence ID" value="NC_033780.2"/>
</dbReference>
<dbReference type="Proteomes" id="UP000203651">
    <property type="component" value="Segment"/>
</dbReference>
<sequence>MSVSVGTSVEPLEANLISFVNVIKHLGMYEHIWCMYKAKHASFFVCHVKQMNLPVRDEHGRLYFVHTQWCTPSISIKQIIGLRDHTYKKTLTIAISGSYMDQEETSHFAIFVCDVRRQDAGRSYDDEEIRLYEEHFYQLPDSNKRAAAVQLPPLPAPALRKVSIATQTCTFECHGYLNKPVNVFRSLIGRETHGGMNRTNVVISLPRAAVGKPNSSVTMTPLETMKAMSRIHNRIDNVNDEEDPFHSYSRCATCRSLFFVTSIRNQCFLCKIDSDTEDNSDTDDGEYDYSRNFYGMDRLMLR</sequence>
<dbReference type="EMBL" id="KX855660">
    <property type="protein sequence ID" value="AQQ80274.1"/>
    <property type="molecule type" value="Genomic_DNA"/>
</dbReference>
<reference evidence="1 2" key="1">
    <citation type="journal article" date="2017" name="PLoS ONE">
        <title>The Complete Genome Sequence of a Second Distinct Betabaculovirus from the True Armyworm, Mythimna unipuncta.</title>
        <authorList>
            <person name="Harrison R.L."/>
            <person name="Rowley D.L."/>
            <person name="Mowery J."/>
            <person name="Bauchan G.R."/>
            <person name="Theilmann D.A."/>
            <person name="Rohrmann G.F."/>
            <person name="Erlandson M.A."/>
        </authorList>
    </citation>
    <scope>NUCLEOTIDE SEQUENCE [LARGE SCALE GENOMIC DNA]</scope>
    <source>
        <strain evidence="1">MyunGV#8</strain>
    </source>
</reference>
<dbReference type="KEGG" id="vg:39105835"/>
<protein>
    <submittedName>
        <fullName evidence="1">ORF4</fullName>
    </submittedName>
</protein>
<accession>A0A1S5YE88</accession>
<evidence type="ECO:0000313" key="2">
    <source>
        <dbReference type="Proteomes" id="UP000203651"/>
    </source>
</evidence>
<name>A0A1S5YE88_9BBAC</name>
<dbReference type="GeneID" id="39105835"/>
<proteinExistence type="predicted"/>